<name>A0A014Q1H8_9GAMM</name>
<dbReference type="Pfam" id="PF11622">
    <property type="entry name" value="DUF3251"/>
    <property type="match status" value="1"/>
</dbReference>
<evidence type="ECO:0000313" key="5">
    <source>
        <dbReference type="Proteomes" id="UP000019918"/>
    </source>
</evidence>
<dbReference type="InterPro" id="IPR037125">
    <property type="entry name" value="YajI-like_sf"/>
</dbReference>
<feature type="domain" description="DUF3251" evidence="3">
    <location>
        <begin position="25"/>
        <end position="178"/>
    </location>
</feature>
<keyword evidence="2" id="KW-0732">Signal</keyword>
<feature type="chain" id="PRO_5001474893" description="DUF3251 domain-containing protein" evidence="2">
    <location>
        <begin position="27"/>
        <end position="185"/>
    </location>
</feature>
<dbReference type="PATRIC" id="fig|69222.5.peg.335"/>
<comment type="caution">
    <text evidence="4">The sequence shown here is derived from an EMBL/GenBank/DDBJ whole genome shotgun (WGS) entry which is preliminary data.</text>
</comment>
<keyword evidence="1" id="KW-0175">Coiled coil</keyword>
<gene>
    <name evidence="4" type="ORF">BG55_01565</name>
</gene>
<protein>
    <recommendedName>
        <fullName evidence="3">DUF3251 domain-containing protein</fullName>
    </recommendedName>
</protein>
<dbReference type="NCBIfam" id="NF008575">
    <property type="entry name" value="PRK11530.1"/>
    <property type="match status" value="1"/>
</dbReference>
<dbReference type="STRING" id="69222.BG55_01565"/>
<dbReference type="Proteomes" id="UP000019918">
    <property type="component" value="Unassembled WGS sequence"/>
</dbReference>
<dbReference type="OrthoDB" id="6504692at2"/>
<dbReference type="InterPro" id="IPR021658">
    <property type="entry name" value="DUF3251"/>
</dbReference>
<proteinExistence type="predicted"/>
<evidence type="ECO:0000259" key="3">
    <source>
        <dbReference type="Pfam" id="PF11622"/>
    </source>
</evidence>
<evidence type="ECO:0000313" key="4">
    <source>
        <dbReference type="EMBL" id="EXU77037.1"/>
    </source>
</evidence>
<dbReference type="Gene3D" id="2.60.40.1620">
    <property type="entry name" value="Lipoprotein YajI-like"/>
    <property type="match status" value="1"/>
</dbReference>
<evidence type="ECO:0000256" key="1">
    <source>
        <dbReference type="SAM" id="Coils"/>
    </source>
</evidence>
<dbReference type="PROSITE" id="PS51257">
    <property type="entry name" value="PROKAR_LIPOPROTEIN"/>
    <property type="match status" value="1"/>
</dbReference>
<dbReference type="RefSeq" id="WP_034933550.1">
    <property type="nucleotide sequence ID" value="NZ_JFHN01000018.1"/>
</dbReference>
<feature type="signal peptide" evidence="2">
    <location>
        <begin position="1"/>
        <end position="26"/>
    </location>
</feature>
<evidence type="ECO:0000256" key="2">
    <source>
        <dbReference type="SAM" id="SignalP"/>
    </source>
</evidence>
<organism evidence="4 5">
    <name type="scientific">Erwinia mallotivora</name>
    <dbReference type="NCBI Taxonomy" id="69222"/>
    <lineage>
        <taxon>Bacteria</taxon>
        <taxon>Pseudomonadati</taxon>
        <taxon>Pseudomonadota</taxon>
        <taxon>Gammaproteobacteria</taxon>
        <taxon>Enterobacterales</taxon>
        <taxon>Erwiniaceae</taxon>
        <taxon>Erwinia</taxon>
    </lineage>
</organism>
<accession>A0A014Q1H8</accession>
<keyword evidence="5" id="KW-1185">Reference proteome</keyword>
<sequence>MTRVIKRKNLLLITALLAGCASPSKQSDLNKLHKQVGQLNSEMHQLTRQATALTQQNMLNTHSTQGAWLLPAATTPVLLDSQAGEIRLSLSPLISEGSHTQTMLHIRASSQNTLPAFTLQVEWGELDPTTGKSLQADNQSQSIHVDKVLLPQSEITVPLMLRNTTPEQTGYLRIHDLVVLVASHP</sequence>
<dbReference type="EMBL" id="JFHN01000018">
    <property type="protein sequence ID" value="EXU77037.1"/>
    <property type="molecule type" value="Genomic_DNA"/>
</dbReference>
<reference evidence="4 5" key="1">
    <citation type="submission" date="2014-02" db="EMBL/GenBank/DDBJ databases">
        <title>Draft genome of Erwinia mallotivora strain BT-MARDI, a papaya dieback pathogen.</title>
        <authorList>
            <person name="Redzuan R."/>
            <person name="Abu Bakar N."/>
            <person name="Badrun R."/>
            <person name="Mohd Raih M.F."/>
            <person name="Rozano L."/>
            <person name="Mat Amin N."/>
        </authorList>
    </citation>
    <scope>NUCLEOTIDE SEQUENCE [LARGE SCALE GENOMIC DNA]</scope>
    <source>
        <strain evidence="4 5">BT-MARDI</strain>
    </source>
</reference>
<feature type="coiled-coil region" evidence="1">
    <location>
        <begin position="29"/>
        <end position="56"/>
    </location>
</feature>
<dbReference type="AlphaFoldDB" id="A0A014Q1H8"/>